<sequence length="2678" mass="288647">MGTLRLLGAIALGSLVTAGGLQDKASLAINSTTSCTTTASATIVTSFLVNGSATTCTTTIPINATAGFTWSSSTPSFSYSPVSSTESSLTTSSSSGITTSSVTPSSPSIGPDSSTTSVTSVPSDSGSGSATTSSSSSTQSSSTPISWPYAPTTSNSTVWSSTSSSTSSSSGTTPFAATTYTSSSSQTSSSESSSGLSTTAETSTTYSSLTIWTSLSGTTVNLTTVSLSSISTSSSILSRSKSSADFRTSNTLSNGTVLGTTSTGSAPSPSSTQSSSSSTQNSTTSTGQLSSESSESQSTTEVSSTSTREASSTSTTEASSTSTTEESLTSTISSTPSISHGNSTGTSIAGTSSSAPFGNSTASVSQSTTLSTTKISSSGSGTTAVTSSKSDLGIPPGNGTTIAPPTTLPPSPVTSVYSTSGMLTTVTLYPLPAGPTMSITNRNGTLGTMTIWQSTTWATTPPSTSETLSLAEISSTTAALSTFTGDSPPSESVGPTEGIPSPFVTVFPTDGTSTTMTFWPAYSPTPSLSITTLPSTTSTMSLWPSISWETSQPSSVTEEPTSASTDWSTFSSMPTMESTDLSTFTGSDDSPPAFLTMTSGTPVPYITVWSEDGQMTTQTVWPMFTAIPTSIYTLSWEDSLTTVTTSAIFPYVTGSVEDQYEVRDEQQDDLIAVIDGLRHCIDIFDIGLCEAQVEPLRQYVFWLCGWLHFDCSMYTGHKGSGGDGGGPNDPCYKPKCGIDLLHPVDTVKCFVQQAMAALCDILNHDINGLKLEFPQLHGFSIIFPKLALPPIDLGPGPDPNSPTPPEPTPDPTNPTATEPTTSPTGSETSSSEESCTETITATNTAVTCSVGPAAPGSNSTTTACSSNTQITRGCSVTPTVTTTTIRSCSQTSTVTDAAVNCSQTVIGASWTDVSLVCSTTTSLVSGCDVTATTTTSTAFSCPTSPVQPSANGTMECLVPMCSSDLCGEACDWHPQQNISTNSSLVLSRDLFNSFVLSEPESVDASAFNRFMLQQFRCAKQVPQPATRWPPKDINDPARWGTTAIFMPFEDHPDVLAVGALYGCTTVVVASHQGAWMSHIWEIPTFATSLIKDFKDPAGQLFTGNGKDASISGLEGYMKPMGSFDPNGDYNIKVWIVTPIDIEYLGNPQPDLEHLRWPRKVTTILDMLKGRLKVTPNIITYTPLTKERRFYNAKGELDKAAVNKELASSARGKVILQYDPKQIECSKSKKQQAIWRLWVDEENGRKYVDQDMWDADEDQIGEESDDERAAFARDVAEQCSDSCTLGLEMIYFSNGIEKGCRPPRCSYGTCPVCAQPPTSSSNITSVTGNSLFLSWPGQDPGDWEAYMKRQTLRAGKANTLVRHNQFGRFHSTTAKFVSFGKKEEVLALTGLYGCTSVVVVSQKGAWMSHIWQGGGFERRVKDMIVELGDREWSSLIDEMFSNPLSDPDLQGLGELMYPGLAFGPDAENLRVYVFTPRKYPGTQGHIPPENALEHPEKVDALKRRFRAKFATMPIEIRYTPLSYSIEYFKDGAIDYETFDPALAEKANGKINVQYDPMQVRCTKDKDGKIERKQKAIWRLSADIVPFRQPRADFEQMWDTLPDQLDPNEKCEPKNREACSAATCGKCDEDSTENRELSGSSALSSRELLLSNGTTLVVAGQEWAALQEQLLLSNLTNELVLEVPDSHTGDRNMDFFNYWSFLRREWFRSARVPHGRSSRFNHGSTADYIAFGMASDGIALRGLWGCWSVVLISEKGCWMSHVWEQYAFVARPLGEDLQVVLDELRDGEDPPYTNGLMGFGQYMAKDGPFDKTSTKVHPFIIHNVERDTGRPYYQEDLDEMEVWLNELFGVPGRDEPTTLIPYVSMTGFDAFTKFQKDKVNGWKGTTQELANLMPFGRVLVQYGPKQIPRGPGQECAQSAARMYVDIPPNYDAQFNLMWPFRGIPTLPAPPPPPAMLDADAMDTTSSLAIPTHAVCTMEATFSIAATFSSDFYSQFTDFMTLTAPPASITSTETFSTRSMNSSTASMTSASESTSTVTNSTITSPTQTSTNSTSTPMTSPSASMPTMSSTNSSTTRGPTTTMPLTSCSLAPLPIEDNGGTDPNPLSGCACDSDVSANMVTMVGEDQTTTLGCAAGITFYTPVQTADPVASAAPLPTNFCKLHVEQAVRNNGDVHVGWNVAMELFDPSGKSVSKKMDNAALSWTQTYFTGGLDWVDSPNAEITFGIDPVSGLSITQDEIDANSDGLGHGEDWTQWLVQLSTSNSGTILSNQWPTDFIMLSTPQPFCIQGEWHPAGTNILDQARDLDFYWDCGLPASTSWAAPTSTSFTPSSTITEPLISPSTTTDAYAVQTCTVEVDEGPWTIADEVGQEIHGGLNVSLKISDASQQVLAWQWFSNQHDFFHEFVIPGDDWNDANGMSVLFSINPDTKEEFTGFELLPRMEELARTTWYTSWATLFRTGDVSWLANDTIQGEMPFCDVGSWEGNWWEPGAKVERIITCYWDCGQGIPPTTSTSSVSAPSPTPTPDAEDCRLHVAEQVLGTDLTTDVSSNAEIAGLLNISMSLYGVENNHHFWTTTWNSTGFNARYSNRPTNEGVMWNVQAIFGLDEGNAITDDTYDPAKWSDYDALLAMEMSIDGGATWSMMEYLRCQISAWTTHEVEQHPRREFECLFDCLKWMHELEGGE</sequence>
<keyword evidence="2" id="KW-0732">Signal</keyword>
<feature type="compositionally biased region" description="Low complexity" evidence="1">
    <location>
        <begin position="813"/>
        <end position="836"/>
    </location>
</feature>
<feature type="compositionally biased region" description="Low complexity" evidence="1">
    <location>
        <begin position="90"/>
        <end position="143"/>
    </location>
</feature>
<dbReference type="EMBL" id="ML993593">
    <property type="protein sequence ID" value="KAF2167445.1"/>
    <property type="molecule type" value="Genomic_DNA"/>
</dbReference>
<protein>
    <submittedName>
        <fullName evidence="3">Uncharacterized protein</fullName>
    </submittedName>
</protein>
<reference evidence="3" key="1">
    <citation type="journal article" date="2020" name="Stud. Mycol.">
        <title>101 Dothideomycetes genomes: a test case for predicting lifestyles and emergence of pathogens.</title>
        <authorList>
            <person name="Haridas S."/>
            <person name="Albert R."/>
            <person name="Binder M."/>
            <person name="Bloem J."/>
            <person name="Labutti K."/>
            <person name="Salamov A."/>
            <person name="Andreopoulos B."/>
            <person name="Baker S."/>
            <person name="Barry K."/>
            <person name="Bills G."/>
            <person name="Bluhm B."/>
            <person name="Cannon C."/>
            <person name="Castanera R."/>
            <person name="Culley D."/>
            <person name="Daum C."/>
            <person name="Ezra D."/>
            <person name="Gonzalez J."/>
            <person name="Henrissat B."/>
            <person name="Kuo A."/>
            <person name="Liang C."/>
            <person name="Lipzen A."/>
            <person name="Lutzoni F."/>
            <person name="Magnuson J."/>
            <person name="Mondo S."/>
            <person name="Nolan M."/>
            <person name="Ohm R."/>
            <person name="Pangilinan J."/>
            <person name="Park H.-J."/>
            <person name="Ramirez L."/>
            <person name="Alfaro M."/>
            <person name="Sun H."/>
            <person name="Tritt A."/>
            <person name="Yoshinaga Y."/>
            <person name="Zwiers L.-H."/>
            <person name="Turgeon B."/>
            <person name="Goodwin S."/>
            <person name="Spatafora J."/>
            <person name="Crous P."/>
            <person name="Grigoriev I."/>
        </authorList>
    </citation>
    <scope>NUCLEOTIDE SEQUENCE</scope>
    <source>
        <strain evidence="3">ATCC 36951</strain>
    </source>
</reference>
<evidence type="ECO:0000256" key="2">
    <source>
        <dbReference type="SAM" id="SignalP"/>
    </source>
</evidence>
<dbReference type="GeneID" id="54559530"/>
<feature type="region of interest" description="Disordered" evidence="1">
    <location>
        <begin position="2009"/>
        <end position="2079"/>
    </location>
</feature>
<gene>
    <name evidence="3" type="ORF">M409DRAFT_22253</name>
</gene>
<organism evidence="3 4">
    <name type="scientific">Zasmidium cellare ATCC 36951</name>
    <dbReference type="NCBI Taxonomy" id="1080233"/>
    <lineage>
        <taxon>Eukaryota</taxon>
        <taxon>Fungi</taxon>
        <taxon>Dikarya</taxon>
        <taxon>Ascomycota</taxon>
        <taxon>Pezizomycotina</taxon>
        <taxon>Dothideomycetes</taxon>
        <taxon>Dothideomycetidae</taxon>
        <taxon>Mycosphaerellales</taxon>
        <taxon>Mycosphaerellaceae</taxon>
        <taxon>Zasmidium</taxon>
    </lineage>
</organism>
<feature type="signal peptide" evidence="2">
    <location>
        <begin position="1"/>
        <end position="18"/>
    </location>
</feature>
<feature type="compositionally biased region" description="Low complexity" evidence="1">
    <location>
        <begin position="2013"/>
        <end position="2079"/>
    </location>
</feature>
<dbReference type="Proteomes" id="UP000799537">
    <property type="component" value="Unassembled WGS sequence"/>
</dbReference>
<feature type="compositionally biased region" description="Low complexity" evidence="1">
    <location>
        <begin position="365"/>
        <end position="390"/>
    </location>
</feature>
<feature type="region of interest" description="Disordered" evidence="1">
    <location>
        <begin position="481"/>
        <end position="501"/>
    </location>
</feature>
<keyword evidence="4" id="KW-1185">Reference proteome</keyword>
<feature type="region of interest" description="Disordered" evidence="1">
    <location>
        <begin position="240"/>
        <end position="410"/>
    </location>
</feature>
<feature type="region of interest" description="Disordered" evidence="1">
    <location>
        <begin position="179"/>
        <end position="200"/>
    </location>
</feature>
<dbReference type="OrthoDB" id="3886018at2759"/>
<proteinExistence type="predicted"/>
<accession>A0A6A6CJV8</accession>
<feature type="region of interest" description="Disordered" evidence="1">
    <location>
        <begin position="90"/>
        <end position="148"/>
    </location>
</feature>
<feature type="region of interest" description="Disordered" evidence="1">
    <location>
        <begin position="551"/>
        <end position="571"/>
    </location>
</feature>
<evidence type="ECO:0000256" key="1">
    <source>
        <dbReference type="SAM" id="MobiDB-lite"/>
    </source>
</evidence>
<dbReference type="RefSeq" id="XP_033668334.1">
    <property type="nucleotide sequence ID" value="XM_033806258.1"/>
</dbReference>
<feature type="chain" id="PRO_5025397299" evidence="2">
    <location>
        <begin position="19"/>
        <end position="2678"/>
    </location>
</feature>
<feature type="compositionally biased region" description="Polar residues" evidence="1">
    <location>
        <begin position="481"/>
        <end position="490"/>
    </location>
</feature>
<dbReference type="PROSITE" id="PS51257">
    <property type="entry name" value="PROKAR_LIPOPROTEIN"/>
    <property type="match status" value="1"/>
</dbReference>
<feature type="region of interest" description="Disordered" evidence="1">
    <location>
        <begin position="792"/>
        <end position="836"/>
    </location>
</feature>
<feature type="compositionally biased region" description="Pro residues" evidence="1">
    <location>
        <begin position="796"/>
        <end position="812"/>
    </location>
</feature>
<feature type="compositionally biased region" description="Low complexity" evidence="1">
    <location>
        <begin position="259"/>
        <end position="355"/>
    </location>
</feature>
<evidence type="ECO:0000313" key="4">
    <source>
        <dbReference type="Proteomes" id="UP000799537"/>
    </source>
</evidence>
<evidence type="ECO:0000313" key="3">
    <source>
        <dbReference type="EMBL" id="KAF2167445.1"/>
    </source>
</evidence>
<feature type="compositionally biased region" description="Polar residues" evidence="1">
    <location>
        <begin position="245"/>
        <end position="258"/>
    </location>
</feature>
<name>A0A6A6CJV8_ZASCE</name>